<sequence>MFFKKHEEPKALGAGERLNLLSNRLTGSIYYEDRADALEKILEMSKVYPVEVGVHALEDVICSMERMDDVSIHLKILSNVLRCIHRLEFIDIIVKNSESLRILCDCIGNGKSGKEVYDLLCVLSVSEFFSPKAVGIPSMAHYCVQMVKEKRMGLIPRLALGDLNFRRELTFMGIFENLLKELQDEFSRDAMSTLALLLKDSPFNQNYFNELRWDFLLKYIDKHPNEVFDVLSALIDLKNIEFQKLQSSVYRRIDLVVLLEFRRWDLLYLIVKDNQPYTEKLLETSVFDKIEEWLPKETLTTKQNELYLLVDYLLFWSNPDVSKMNSYKIYTMKSLREQDISTNDLMEGAFKIIGQLDSREETVVFDALIFIIFNFEKSRAEKMISVLSEIFCDYTKPKLHRFLCLIILLMLETPVDRVNINHYTAYHLLREARFLLCSIDLNSPLYLTNEMVDILVNNIGDLVRIR</sequence>
<dbReference type="Gene3D" id="1.25.10.10">
    <property type="entry name" value="Leucine-rich Repeat Variant"/>
    <property type="match status" value="1"/>
</dbReference>
<dbReference type="OrthoDB" id="2189189at2759"/>
<dbReference type="InterPro" id="IPR011989">
    <property type="entry name" value="ARM-like"/>
</dbReference>
<dbReference type="HOGENOM" id="CLU_540895_0_0_1"/>
<gene>
    <name evidence="1" type="ORF">Eint_080090</name>
</gene>
<dbReference type="VEuPathDB" id="MicrosporidiaDB:Eint_080090"/>
<reference evidence="1 2" key="2">
    <citation type="journal article" date="2012" name="Proc. Natl. Acad. Sci. U.S.A.">
        <title>Gain and loss of multiple functionally related, horizontally transferred genes in the reduced genomes of two microsporidian parasites.</title>
        <authorList>
            <person name="Pombert J.-F."/>
            <person name="Selman M."/>
            <person name="Burki F."/>
            <person name="Bardell F.T."/>
            <person name="Farinelli L."/>
            <person name="Solter L.F."/>
            <person name="Whitman D.W."/>
            <person name="Weiss L.M."/>
            <person name="Corradi N."/>
            <person name="Keeling P.J."/>
        </authorList>
    </citation>
    <scope>NUCLEOTIDE SEQUENCE [LARGE SCALE GENOMIC DNA]</scope>
    <source>
        <strain evidence="1 2">ATCC 50506</strain>
    </source>
</reference>
<name>E0S8F2_ENCIT</name>
<reference evidence="1 2" key="1">
    <citation type="journal article" date="2010" name="Nat. Commun.">
        <title>The complete sequence of the smallest known nuclear genome from the microsporidian Encephalitozoon intestinalis.</title>
        <authorList>
            <person name="Corradi N."/>
            <person name="Pombert J.-F."/>
            <person name="Farinelli L."/>
            <person name="Didier E.S."/>
            <person name="Keeling P.J."/>
        </authorList>
    </citation>
    <scope>NUCLEOTIDE SEQUENCE [LARGE SCALE GENOMIC DNA]</scope>
    <source>
        <strain evidence="1 2">ATCC 50506</strain>
    </source>
</reference>
<proteinExistence type="predicted"/>
<dbReference type="GeneID" id="9698129"/>
<keyword evidence="2" id="KW-1185">Reference proteome</keyword>
<dbReference type="Proteomes" id="UP000002313">
    <property type="component" value="Chromosome VIII"/>
</dbReference>
<evidence type="ECO:0000313" key="1">
    <source>
        <dbReference type="EMBL" id="ADM11946.1"/>
    </source>
</evidence>
<protein>
    <submittedName>
        <fullName evidence="1">Vesicular transport protein</fullName>
    </submittedName>
</protein>
<dbReference type="EMBL" id="CP001949">
    <property type="protein sequence ID" value="ADM11946.1"/>
    <property type="molecule type" value="Genomic_DNA"/>
</dbReference>
<dbReference type="AlphaFoldDB" id="E0S8F2"/>
<dbReference type="RefSeq" id="XP_003073306.1">
    <property type="nucleotide sequence ID" value="XM_003073260.1"/>
</dbReference>
<accession>E0S8F2</accession>
<organism evidence="1 2">
    <name type="scientific">Encephalitozoon intestinalis (strain ATCC 50506)</name>
    <name type="common">Microsporidian parasite</name>
    <name type="synonym">Septata intestinalis</name>
    <dbReference type="NCBI Taxonomy" id="876142"/>
    <lineage>
        <taxon>Eukaryota</taxon>
        <taxon>Fungi</taxon>
        <taxon>Fungi incertae sedis</taxon>
        <taxon>Microsporidia</taxon>
        <taxon>Unikaryonidae</taxon>
        <taxon>Encephalitozoon</taxon>
    </lineage>
</organism>
<evidence type="ECO:0000313" key="2">
    <source>
        <dbReference type="Proteomes" id="UP000002313"/>
    </source>
</evidence>
<dbReference type="KEGG" id="ein:Eint_080090"/>